<keyword evidence="2" id="KW-1185">Reference proteome</keyword>
<proteinExistence type="predicted"/>
<dbReference type="Proteomes" id="UP001431783">
    <property type="component" value="Unassembled WGS sequence"/>
</dbReference>
<organism evidence="1 2">
    <name type="scientific">Henosepilachna vigintioctopunctata</name>
    <dbReference type="NCBI Taxonomy" id="420089"/>
    <lineage>
        <taxon>Eukaryota</taxon>
        <taxon>Metazoa</taxon>
        <taxon>Ecdysozoa</taxon>
        <taxon>Arthropoda</taxon>
        <taxon>Hexapoda</taxon>
        <taxon>Insecta</taxon>
        <taxon>Pterygota</taxon>
        <taxon>Neoptera</taxon>
        <taxon>Endopterygota</taxon>
        <taxon>Coleoptera</taxon>
        <taxon>Polyphaga</taxon>
        <taxon>Cucujiformia</taxon>
        <taxon>Coccinelloidea</taxon>
        <taxon>Coccinellidae</taxon>
        <taxon>Epilachninae</taxon>
        <taxon>Epilachnini</taxon>
        <taxon>Henosepilachna</taxon>
    </lineage>
</organism>
<protein>
    <submittedName>
        <fullName evidence="1">Uncharacterized protein</fullName>
    </submittedName>
</protein>
<evidence type="ECO:0000313" key="1">
    <source>
        <dbReference type="EMBL" id="KAK9881713.1"/>
    </source>
</evidence>
<name>A0AAW1UKE9_9CUCU</name>
<evidence type="ECO:0000313" key="2">
    <source>
        <dbReference type="Proteomes" id="UP001431783"/>
    </source>
</evidence>
<comment type="caution">
    <text evidence="1">The sequence shown here is derived from an EMBL/GenBank/DDBJ whole genome shotgun (WGS) entry which is preliminary data.</text>
</comment>
<reference evidence="1 2" key="1">
    <citation type="submission" date="2023-03" db="EMBL/GenBank/DDBJ databases">
        <title>Genome insight into feeding habits of ladybird beetles.</title>
        <authorList>
            <person name="Li H.-S."/>
            <person name="Huang Y.-H."/>
            <person name="Pang H."/>
        </authorList>
    </citation>
    <scope>NUCLEOTIDE SEQUENCE [LARGE SCALE GENOMIC DNA]</scope>
    <source>
        <strain evidence="1">SYSU_2023b</strain>
        <tissue evidence="1">Whole body</tissue>
    </source>
</reference>
<dbReference type="AlphaFoldDB" id="A0AAW1UKE9"/>
<sequence length="71" mass="7921">MIESFRHKGPSVFELNEIPLLTQVQVFLQKENSEKQGNPDAQVMVGRILVGTAVSNDGVLRMTIDGRESHK</sequence>
<accession>A0AAW1UKE9</accession>
<gene>
    <name evidence="1" type="ORF">WA026_017231</name>
</gene>
<dbReference type="EMBL" id="JARQZJ010000070">
    <property type="protein sequence ID" value="KAK9881713.1"/>
    <property type="molecule type" value="Genomic_DNA"/>
</dbReference>